<dbReference type="InParanoid" id="G8Y0N6"/>
<reference evidence="1 2" key="1">
    <citation type="journal article" date="2012" name="G3 (Bethesda)">
        <title>Pichia sorbitophila, an interspecies yeast hybrid reveals early steps of genome resolution following polyploidization.</title>
        <authorList>
            <person name="Leh Louis V."/>
            <person name="Despons L."/>
            <person name="Friedrich A."/>
            <person name="Martin T."/>
            <person name="Durrens P."/>
            <person name="Casaregola S."/>
            <person name="Neuveglise C."/>
            <person name="Fairhead C."/>
            <person name="Marck C."/>
            <person name="Cruz J.A."/>
            <person name="Straub M.L."/>
            <person name="Kugler V."/>
            <person name="Sacerdot C."/>
            <person name="Uzunov Z."/>
            <person name="Thierry A."/>
            <person name="Weiss S."/>
            <person name="Bleykasten C."/>
            <person name="De Montigny J."/>
            <person name="Jacques N."/>
            <person name="Jung P."/>
            <person name="Lemaire M."/>
            <person name="Mallet S."/>
            <person name="Morel G."/>
            <person name="Richard G.F."/>
            <person name="Sarkar A."/>
            <person name="Savel G."/>
            <person name="Schacherer J."/>
            <person name="Seret M.L."/>
            <person name="Talla E."/>
            <person name="Samson G."/>
            <person name="Jubin C."/>
            <person name="Poulain J."/>
            <person name="Vacherie B."/>
            <person name="Barbe V."/>
            <person name="Pelletier E."/>
            <person name="Sherman D.J."/>
            <person name="Westhof E."/>
            <person name="Weissenbach J."/>
            <person name="Baret P.V."/>
            <person name="Wincker P."/>
            <person name="Gaillardin C."/>
            <person name="Dujon B."/>
            <person name="Souciet J.L."/>
        </authorList>
    </citation>
    <scope>NUCLEOTIDE SEQUENCE [LARGE SCALE GENOMIC DNA]</scope>
    <source>
        <strain evidence="2">ATCC MYA-4447 / BCRC 22081 / CBS 7064 / NBRC 10061 / NRRL Y-12695</strain>
    </source>
</reference>
<dbReference type="AlphaFoldDB" id="G8Y0N6"/>
<proteinExistence type="predicted"/>
<accession>G8Y0N6</accession>
<evidence type="ECO:0000313" key="1">
    <source>
        <dbReference type="EMBL" id="CCE86389.1"/>
    </source>
</evidence>
<dbReference type="Proteomes" id="UP000005222">
    <property type="component" value="Chromosome N"/>
</dbReference>
<dbReference type="HOGENOM" id="CLU_2097708_0_0_1"/>
<keyword evidence="2" id="KW-1185">Reference proteome</keyword>
<organism evidence="1 2">
    <name type="scientific">Pichia sorbitophila (strain ATCC MYA-4447 / BCRC 22081 / CBS 7064 / NBRC 10061 / NRRL Y-12695)</name>
    <name type="common">Hybrid yeast</name>
    <dbReference type="NCBI Taxonomy" id="559304"/>
    <lineage>
        <taxon>Eukaryota</taxon>
        <taxon>Fungi</taxon>
        <taxon>Dikarya</taxon>
        <taxon>Ascomycota</taxon>
        <taxon>Saccharomycotina</taxon>
        <taxon>Pichiomycetes</taxon>
        <taxon>Debaryomycetaceae</taxon>
        <taxon>Millerozyma</taxon>
    </lineage>
</organism>
<dbReference type="EMBL" id="FO082046">
    <property type="protein sequence ID" value="CCE86389.1"/>
    <property type="molecule type" value="Genomic_DNA"/>
</dbReference>
<evidence type="ECO:0000313" key="2">
    <source>
        <dbReference type="Proteomes" id="UP000005222"/>
    </source>
</evidence>
<sequence length="116" mass="12602">MVSVRGCKSLTAASPASIVHVDMADLEQTITVYDMDRIDRYTSLSKTVGPSPPDQFLRGTHGSHRARDYNHVRGGFSASPGLSSVKMETAVGFCRRSVLRACTVSKCYVLSSAMCR</sequence>
<gene>
    <name evidence="1" type="primary">Piso0_004875</name>
    <name evidence="1" type="ORF">GNLVRS01_PISO0N03027g</name>
</gene>
<protein>
    <submittedName>
        <fullName evidence="1">Piso0_004875 protein</fullName>
    </submittedName>
</protein>
<name>G8Y0N6_PICSO</name>